<dbReference type="PANTHER" id="PTHR30408:SF12">
    <property type="entry name" value="TYPE I RESTRICTION ENZYME MJAVIII SPECIFICITY SUBUNIT"/>
    <property type="match status" value="1"/>
</dbReference>
<dbReference type="InterPro" id="IPR000055">
    <property type="entry name" value="Restrct_endonuc_typeI_TRD"/>
</dbReference>
<name>A0AAW7HVL3_9GAMM</name>
<evidence type="ECO:0000313" key="5">
    <source>
        <dbReference type="EMBL" id="MDM5138800.1"/>
    </source>
</evidence>
<feature type="domain" description="Type I restriction modification DNA specificity" evidence="4">
    <location>
        <begin position="201"/>
        <end position="372"/>
    </location>
</feature>
<comment type="caution">
    <text evidence="5">The sequence shown here is derived from an EMBL/GenBank/DDBJ whole genome shotgun (WGS) entry which is preliminary data.</text>
</comment>
<dbReference type="SUPFAM" id="SSF116734">
    <property type="entry name" value="DNA methylase specificity domain"/>
    <property type="match status" value="2"/>
</dbReference>
<organism evidence="5 6">
    <name type="scientific">Aeromonas bestiarum</name>
    <dbReference type="NCBI Taxonomy" id="105751"/>
    <lineage>
        <taxon>Bacteria</taxon>
        <taxon>Pseudomonadati</taxon>
        <taxon>Pseudomonadota</taxon>
        <taxon>Gammaproteobacteria</taxon>
        <taxon>Aeromonadales</taxon>
        <taxon>Aeromonadaceae</taxon>
        <taxon>Aeromonas</taxon>
    </lineage>
</organism>
<dbReference type="AlphaFoldDB" id="A0AAW7HVL3"/>
<dbReference type="GO" id="GO:0009307">
    <property type="term" value="P:DNA restriction-modification system"/>
    <property type="evidence" value="ECO:0007669"/>
    <property type="project" value="UniProtKB-KW"/>
</dbReference>
<protein>
    <submittedName>
        <fullName evidence="5">Restriction endonuclease subunit S</fullName>
        <ecNumber evidence="5">3.1.21.-</ecNumber>
    </submittedName>
</protein>
<dbReference type="InterPro" id="IPR052021">
    <property type="entry name" value="Type-I_RS_S_subunit"/>
</dbReference>
<dbReference type="RefSeq" id="WP_290021220.1">
    <property type="nucleotide sequence ID" value="NZ_JAOPLV010000001.1"/>
</dbReference>
<dbReference type="PANTHER" id="PTHR30408">
    <property type="entry name" value="TYPE-1 RESTRICTION ENZYME ECOKI SPECIFICITY PROTEIN"/>
    <property type="match status" value="1"/>
</dbReference>
<accession>A0AAW7HVL3</accession>
<dbReference type="GO" id="GO:0016787">
    <property type="term" value="F:hydrolase activity"/>
    <property type="evidence" value="ECO:0007669"/>
    <property type="project" value="UniProtKB-KW"/>
</dbReference>
<evidence type="ECO:0000259" key="4">
    <source>
        <dbReference type="Pfam" id="PF01420"/>
    </source>
</evidence>
<dbReference type="GO" id="GO:0003677">
    <property type="term" value="F:DNA binding"/>
    <property type="evidence" value="ECO:0007669"/>
    <property type="project" value="UniProtKB-KW"/>
</dbReference>
<evidence type="ECO:0000256" key="1">
    <source>
        <dbReference type="ARBA" id="ARBA00010923"/>
    </source>
</evidence>
<dbReference type="InterPro" id="IPR044946">
    <property type="entry name" value="Restrct_endonuc_typeI_TRD_sf"/>
</dbReference>
<keyword evidence="2" id="KW-0680">Restriction system</keyword>
<feature type="domain" description="Type I restriction modification DNA specificity" evidence="4">
    <location>
        <begin position="8"/>
        <end position="170"/>
    </location>
</feature>
<evidence type="ECO:0000313" key="6">
    <source>
        <dbReference type="Proteomes" id="UP001168216"/>
    </source>
</evidence>
<dbReference type="EC" id="3.1.21.-" evidence="5"/>
<keyword evidence="5" id="KW-0378">Hydrolase</keyword>
<sequence length="404" mass="45917">MNHITIPLCELFQIGSSKRVLKSEWKDAGVPFYRGREVTRLAIDGSVNNELFIAEEHYAELSKCNGVPTAGDIIITAIGTIGNSYIVQPTDRFYFKDASILWMKRNSDVLSEFVNLWLKSPLFFEQLDRGNGATVDTLTIKKLQSVRVRLPSLAEQQRIVAILDEAFEAIAVARSNAEQNRQNARALFESYLQSVFSQRGEGWVEKPLEDLIESNIIGLTKNSREQGEDKTWPYVKMNNITRENNFDLSSFTCVDATAEEVSKFSLRNGDFLFNTRNSHELVGKSCIYESNSFDTVLYNNNIMRIRFRHDIYARFILFAFSFKDVVDQLHAMKSGTTNVSAIYFKDLKSLVIPVPPISEQKKLSSKLAIIATETKRLESLYQRKIAALDELKQSLSQQAFSGQL</sequence>
<keyword evidence="5" id="KW-0540">Nuclease</keyword>
<reference evidence="5" key="1">
    <citation type="submission" date="2023-08" db="EMBL/GenBank/DDBJ databases">
        <title>WGS of Aeromonas isolates.</title>
        <authorList>
            <person name="Lee H."/>
        </authorList>
    </citation>
    <scope>NUCLEOTIDE SEQUENCE</scope>
    <source>
        <strain evidence="5">SL22</strain>
    </source>
</reference>
<dbReference type="Gene3D" id="3.90.220.20">
    <property type="entry name" value="DNA methylase specificity domains"/>
    <property type="match status" value="2"/>
</dbReference>
<evidence type="ECO:0000256" key="3">
    <source>
        <dbReference type="ARBA" id="ARBA00023125"/>
    </source>
</evidence>
<keyword evidence="5" id="KW-0255">Endonuclease</keyword>
<comment type="similarity">
    <text evidence="1">Belongs to the type-I restriction system S methylase family.</text>
</comment>
<evidence type="ECO:0000256" key="2">
    <source>
        <dbReference type="ARBA" id="ARBA00022747"/>
    </source>
</evidence>
<dbReference type="Proteomes" id="UP001168216">
    <property type="component" value="Unassembled WGS sequence"/>
</dbReference>
<keyword evidence="3" id="KW-0238">DNA-binding</keyword>
<dbReference type="GO" id="GO:0004519">
    <property type="term" value="F:endonuclease activity"/>
    <property type="evidence" value="ECO:0007669"/>
    <property type="project" value="UniProtKB-KW"/>
</dbReference>
<dbReference type="EMBL" id="JAOPLV010000001">
    <property type="protein sequence ID" value="MDM5138800.1"/>
    <property type="molecule type" value="Genomic_DNA"/>
</dbReference>
<gene>
    <name evidence="5" type="ORF">OB959_03150</name>
</gene>
<dbReference type="Pfam" id="PF01420">
    <property type="entry name" value="Methylase_S"/>
    <property type="match status" value="2"/>
</dbReference>
<proteinExistence type="inferred from homology"/>